<dbReference type="InterPro" id="IPR006626">
    <property type="entry name" value="PbH1"/>
</dbReference>
<dbReference type="SMART" id="SM00710">
    <property type="entry name" value="PbH1"/>
    <property type="match status" value="5"/>
</dbReference>
<evidence type="ECO:0000256" key="3">
    <source>
        <dbReference type="ARBA" id="ARBA00022729"/>
    </source>
</evidence>
<evidence type="ECO:0000256" key="4">
    <source>
        <dbReference type="ARBA" id="ARBA00022737"/>
    </source>
</evidence>
<dbReference type="AlphaFoldDB" id="A0A6F7XWI6"/>
<dbReference type="PROSITE" id="PS00502">
    <property type="entry name" value="POLYGALACTURONASE"/>
    <property type="match status" value="1"/>
</dbReference>
<feature type="active site" evidence="10">
    <location>
        <position position="222"/>
    </location>
</feature>
<evidence type="ECO:0000256" key="7">
    <source>
        <dbReference type="ARBA" id="ARBA00023295"/>
    </source>
</evidence>
<comment type="catalytic activity">
    <reaction evidence="9">
        <text>(1,4-alpha-D-galacturonosyl)n+m + H2O = (1,4-alpha-D-galacturonosyl)n + (1,4-alpha-D-galacturonosyl)m.</text>
        <dbReference type="EC" id="3.2.1.15"/>
    </reaction>
</comment>
<dbReference type="Gene3D" id="2.160.20.10">
    <property type="entry name" value="Single-stranded right-handed beta-helix, Pectin lyase-like"/>
    <property type="match status" value="1"/>
</dbReference>
<evidence type="ECO:0000256" key="9">
    <source>
        <dbReference type="ARBA" id="ARBA00034074"/>
    </source>
</evidence>
<feature type="chain" id="PRO_5026275289" description="endo-polygalacturonase" evidence="12">
    <location>
        <begin position="24"/>
        <end position="363"/>
    </location>
</feature>
<dbReference type="InterPro" id="IPR050434">
    <property type="entry name" value="Glycosyl_hydrlase_28"/>
</dbReference>
<comment type="similarity">
    <text evidence="1 11">Belongs to the glycosyl hydrolase 28 family.</text>
</comment>
<accession>A0A6F7XWI6</accession>
<keyword evidence="8" id="KW-0961">Cell wall biogenesis/degradation</keyword>
<evidence type="ECO:0000256" key="10">
    <source>
        <dbReference type="PROSITE-ProRule" id="PRU10052"/>
    </source>
</evidence>
<evidence type="ECO:0000256" key="6">
    <source>
        <dbReference type="ARBA" id="ARBA00023157"/>
    </source>
</evidence>
<dbReference type="Pfam" id="PF00295">
    <property type="entry name" value="Glyco_hydro_28"/>
    <property type="match status" value="1"/>
</dbReference>
<dbReference type="PANTHER" id="PTHR31884">
    <property type="entry name" value="POLYGALACTURONASE"/>
    <property type="match status" value="1"/>
</dbReference>
<dbReference type="SUPFAM" id="SSF51126">
    <property type="entry name" value="Pectin lyase-like"/>
    <property type="match status" value="1"/>
</dbReference>
<evidence type="ECO:0000256" key="11">
    <source>
        <dbReference type="RuleBase" id="RU361169"/>
    </source>
</evidence>
<evidence type="ECO:0000256" key="1">
    <source>
        <dbReference type="ARBA" id="ARBA00008834"/>
    </source>
</evidence>
<evidence type="ECO:0000256" key="12">
    <source>
        <dbReference type="SAM" id="SignalP"/>
    </source>
</evidence>
<keyword evidence="5 11" id="KW-0378">Hydrolase</keyword>
<dbReference type="FunFam" id="2.160.20.10:FF:000002">
    <property type="entry name" value="Endopolygalacturonase D"/>
    <property type="match status" value="1"/>
</dbReference>
<keyword evidence="7 11" id="KW-0326">Glycosidase</keyword>
<dbReference type="GO" id="GO:0071555">
    <property type="term" value="P:cell wall organization"/>
    <property type="evidence" value="ECO:0007669"/>
    <property type="project" value="UniProtKB-KW"/>
</dbReference>
<keyword evidence="6" id="KW-1015">Disulfide bond</keyword>
<sequence>MKLSTVLGLTLLGVLTVIQSSTASTCTVTEYDVDDIATAISVCSKIVLNGISVPPGVTLNLNLKPGTRLTFQGTTTWGFYEWSGPLLNITGTDVEIRGVENHILDGRGSLWWDGKGEHGGKVKPLLFVLHGLQNSVVHDLNITNPPYHAIWIEDSDSVTTYDIFVNSSDGDTLGGHNTDGINVWRSNNVTLERTIVYNQDDCIALKSGTNIVVKNTYCFGGHGLSIGSVGGRDYNIVENVLISDSEIVRSDNGIRIKTVYGATGSVTNVTYEDTILNDINNYGIIIEGDYDINTGGPTGNATGGVPIKHFILRNVVGSVKPSGVNIYVLVKNATDWSWTGINVSGGKKADDCEGIPEDSGILC</sequence>
<keyword evidence="4" id="KW-0677">Repeat</keyword>
<dbReference type="PANTHER" id="PTHR31884:SF1">
    <property type="entry name" value="POLYGALACTURONASE"/>
    <property type="match status" value="1"/>
</dbReference>
<dbReference type="EMBL" id="KP996506">
    <property type="protein sequence ID" value="AMD09880.1"/>
    <property type="molecule type" value="mRNA"/>
</dbReference>
<dbReference type="InterPro" id="IPR000743">
    <property type="entry name" value="Glyco_hydro_28"/>
</dbReference>
<protein>
    <recommendedName>
        <fullName evidence="2">endo-polygalacturonase</fullName>
        <ecNumber evidence="2">3.2.1.15</ecNumber>
    </recommendedName>
</protein>
<proteinExistence type="evidence at transcript level"/>
<reference evidence="13" key="1">
    <citation type="submission" date="2015-03" db="EMBL/GenBank/DDBJ databases">
        <title>Endopolygalacturonase in Mesosa myops.</title>
        <authorList>
            <person name="Liu J."/>
            <person name="Yang X.-K."/>
        </authorList>
    </citation>
    <scope>NUCLEOTIDE SEQUENCE</scope>
</reference>
<organism evidence="13">
    <name type="scientific">Mesosa myops</name>
    <dbReference type="NCBI Taxonomy" id="993118"/>
    <lineage>
        <taxon>Eukaryota</taxon>
        <taxon>Metazoa</taxon>
        <taxon>Ecdysozoa</taxon>
        <taxon>Arthropoda</taxon>
        <taxon>Hexapoda</taxon>
        <taxon>Insecta</taxon>
        <taxon>Pterygota</taxon>
        <taxon>Neoptera</taxon>
        <taxon>Endopterygota</taxon>
        <taxon>Coleoptera</taxon>
        <taxon>Polyphaga</taxon>
        <taxon>Cucujiformia</taxon>
        <taxon>Chrysomeloidea</taxon>
        <taxon>Cerambycidae</taxon>
        <taxon>Lamiinae</taxon>
        <taxon>Mesosini</taxon>
        <taxon>Mesosa</taxon>
    </lineage>
</organism>
<evidence type="ECO:0000313" key="13">
    <source>
        <dbReference type="EMBL" id="AMD09880.1"/>
    </source>
</evidence>
<dbReference type="EC" id="3.2.1.15" evidence="2"/>
<dbReference type="InterPro" id="IPR011050">
    <property type="entry name" value="Pectin_lyase_fold/virulence"/>
</dbReference>
<name>A0A6F7XWI6_9CUCU</name>
<evidence type="ECO:0000256" key="5">
    <source>
        <dbReference type="ARBA" id="ARBA00022801"/>
    </source>
</evidence>
<dbReference type="InterPro" id="IPR012334">
    <property type="entry name" value="Pectin_lyas_fold"/>
</dbReference>
<feature type="signal peptide" evidence="12">
    <location>
        <begin position="1"/>
        <end position="23"/>
    </location>
</feature>
<keyword evidence="3 12" id="KW-0732">Signal</keyword>
<dbReference type="GO" id="GO:0004650">
    <property type="term" value="F:polygalacturonase activity"/>
    <property type="evidence" value="ECO:0007669"/>
    <property type="project" value="UniProtKB-EC"/>
</dbReference>
<evidence type="ECO:0000256" key="2">
    <source>
        <dbReference type="ARBA" id="ARBA00012736"/>
    </source>
</evidence>
<dbReference type="GO" id="GO:0005576">
    <property type="term" value="C:extracellular region"/>
    <property type="evidence" value="ECO:0007669"/>
    <property type="project" value="TreeGrafter"/>
</dbReference>
<evidence type="ECO:0000256" key="8">
    <source>
        <dbReference type="ARBA" id="ARBA00023316"/>
    </source>
</evidence>
<dbReference type="GO" id="GO:0045490">
    <property type="term" value="P:pectin catabolic process"/>
    <property type="evidence" value="ECO:0007669"/>
    <property type="project" value="UniProtKB-ARBA"/>
</dbReference>